<sequence length="198" mass="21855">MTEVSENVKAFRNRMAGLVAENSASASAVRQRWQESAADADKNSAERIEKAQKLAERIAERTQALRKAQEKEAAGFAEISVRDDYDEDDVDPEVERFSQGILAQQPKPEPTEAAGTAPQSAQQSGPQPGEAPRHARPEPARQEPAGWGVQAGRFGRRAEPEPPPAPPRAQPKPAPRPAPRRQAAYDDDEDFEERKWLD</sequence>
<dbReference type="RefSeq" id="WP_345357767.1">
    <property type="nucleotide sequence ID" value="NZ_BAABII010000003.1"/>
</dbReference>
<name>A0ABV4CJU1_9PSEU</name>
<accession>A0ABV4CJU1</accession>
<dbReference type="Proteomes" id="UP001564626">
    <property type="component" value="Unassembled WGS sequence"/>
</dbReference>
<gene>
    <name evidence="2" type="ORF">AB8O55_18355</name>
</gene>
<feature type="compositionally biased region" description="Pro residues" evidence="1">
    <location>
        <begin position="161"/>
        <end position="177"/>
    </location>
</feature>
<feature type="region of interest" description="Disordered" evidence="1">
    <location>
        <begin position="63"/>
        <end position="198"/>
    </location>
</feature>
<feature type="compositionally biased region" description="Basic and acidic residues" evidence="1">
    <location>
        <begin position="131"/>
        <end position="141"/>
    </location>
</feature>
<feature type="compositionally biased region" description="Basic and acidic residues" evidence="1">
    <location>
        <begin position="39"/>
        <end position="48"/>
    </location>
</feature>
<proteinExistence type="predicted"/>
<protein>
    <recommendedName>
        <fullName evidence="4">Translation initiation factor IF-2</fullName>
    </recommendedName>
</protein>
<organism evidence="2 3">
    <name type="scientific">Saccharopolyspora cebuensis</name>
    <dbReference type="NCBI Taxonomy" id="418759"/>
    <lineage>
        <taxon>Bacteria</taxon>
        <taxon>Bacillati</taxon>
        <taxon>Actinomycetota</taxon>
        <taxon>Actinomycetes</taxon>
        <taxon>Pseudonocardiales</taxon>
        <taxon>Pseudonocardiaceae</taxon>
        <taxon>Saccharopolyspora</taxon>
    </lineage>
</organism>
<feature type="compositionally biased region" description="Low complexity" evidence="1">
    <location>
        <begin position="117"/>
        <end position="128"/>
    </location>
</feature>
<evidence type="ECO:0000256" key="1">
    <source>
        <dbReference type="SAM" id="MobiDB-lite"/>
    </source>
</evidence>
<evidence type="ECO:0000313" key="2">
    <source>
        <dbReference type="EMBL" id="MEY8041370.1"/>
    </source>
</evidence>
<keyword evidence="3" id="KW-1185">Reference proteome</keyword>
<dbReference type="EMBL" id="JBGEHV010000035">
    <property type="protein sequence ID" value="MEY8041370.1"/>
    <property type="molecule type" value="Genomic_DNA"/>
</dbReference>
<feature type="region of interest" description="Disordered" evidence="1">
    <location>
        <begin position="20"/>
        <end position="48"/>
    </location>
</feature>
<reference evidence="2 3" key="1">
    <citation type="submission" date="2024-08" db="EMBL/GenBank/DDBJ databases">
        <title>Genome mining of Saccharopolyspora cebuensis PGLac3 from Nigerian medicinal plant.</title>
        <authorList>
            <person name="Ezeobiora C.E."/>
            <person name="Igbokwe N.H."/>
            <person name="Amin D.H."/>
            <person name="Mendie U.E."/>
        </authorList>
    </citation>
    <scope>NUCLEOTIDE SEQUENCE [LARGE SCALE GENOMIC DNA]</scope>
    <source>
        <strain evidence="2 3">PGLac3</strain>
    </source>
</reference>
<evidence type="ECO:0008006" key="4">
    <source>
        <dbReference type="Google" id="ProtNLM"/>
    </source>
</evidence>
<comment type="caution">
    <text evidence="2">The sequence shown here is derived from an EMBL/GenBank/DDBJ whole genome shotgun (WGS) entry which is preliminary data.</text>
</comment>
<evidence type="ECO:0000313" key="3">
    <source>
        <dbReference type="Proteomes" id="UP001564626"/>
    </source>
</evidence>